<dbReference type="GO" id="GO:0008233">
    <property type="term" value="F:peptidase activity"/>
    <property type="evidence" value="ECO:0007669"/>
    <property type="project" value="UniProtKB-KW"/>
</dbReference>
<evidence type="ECO:0000313" key="6">
    <source>
        <dbReference type="EMBL" id="HIT39544.1"/>
    </source>
</evidence>
<accession>A0A9D1GG50</accession>
<dbReference type="Proteomes" id="UP000886722">
    <property type="component" value="Unassembled WGS sequence"/>
</dbReference>
<gene>
    <name evidence="6" type="ORF">IAD06_05850</name>
</gene>
<dbReference type="AlphaFoldDB" id="A0A9D1GG50"/>
<keyword evidence="4" id="KW-0175">Coiled coil</keyword>
<proteinExistence type="predicted"/>
<evidence type="ECO:0000313" key="7">
    <source>
        <dbReference type="Proteomes" id="UP000886722"/>
    </source>
</evidence>
<dbReference type="GO" id="GO:0006508">
    <property type="term" value="P:proteolysis"/>
    <property type="evidence" value="ECO:0007669"/>
    <property type="project" value="UniProtKB-KW"/>
</dbReference>
<name>A0A9D1GG50_9BACT</name>
<keyword evidence="3" id="KW-0378">Hydrolase</keyword>
<reference evidence="6" key="2">
    <citation type="journal article" date="2021" name="PeerJ">
        <title>Extensive microbial diversity within the chicken gut microbiome revealed by metagenomics and culture.</title>
        <authorList>
            <person name="Gilroy R."/>
            <person name="Ravi A."/>
            <person name="Getino M."/>
            <person name="Pursley I."/>
            <person name="Horton D.L."/>
            <person name="Alikhan N.F."/>
            <person name="Baker D."/>
            <person name="Gharbi K."/>
            <person name="Hall N."/>
            <person name="Watson M."/>
            <person name="Adriaenssens E.M."/>
            <person name="Foster-Nyarko E."/>
            <person name="Jarju S."/>
            <person name="Secka A."/>
            <person name="Antonio M."/>
            <person name="Oren A."/>
            <person name="Chaudhuri R.R."/>
            <person name="La Ragione R."/>
            <person name="Hildebrand F."/>
            <person name="Pallen M.J."/>
        </authorList>
    </citation>
    <scope>NUCLEOTIDE SEQUENCE</scope>
    <source>
        <strain evidence="6">21143</strain>
    </source>
</reference>
<dbReference type="Pfam" id="PF04586">
    <property type="entry name" value="Peptidase_S78"/>
    <property type="match status" value="1"/>
</dbReference>
<evidence type="ECO:0000259" key="5">
    <source>
        <dbReference type="Pfam" id="PF04586"/>
    </source>
</evidence>
<evidence type="ECO:0000256" key="2">
    <source>
        <dbReference type="ARBA" id="ARBA00022670"/>
    </source>
</evidence>
<evidence type="ECO:0000256" key="1">
    <source>
        <dbReference type="ARBA" id="ARBA00022612"/>
    </source>
</evidence>
<comment type="caution">
    <text evidence="6">The sequence shown here is derived from an EMBL/GenBank/DDBJ whole genome shotgun (WGS) entry which is preliminary data.</text>
</comment>
<feature type="domain" description="Prohead serine protease" evidence="5">
    <location>
        <begin position="77"/>
        <end position="139"/>
    </location>
</feature>
<reference evidence="6" key="1">
    <citation type="submission" date="2020-10" db="EMBL/GenBank/DDBJ databases">
        <authorList>
            <person name="Gilroy R."/>
        </authorList>
    </citation>
    <scope>NUCLEOTIDE SEQUENCE</scope>
    <source>
        <strain evidence="6">21143</strain>
    </source>
</reference>
<keyword evidence="2 6" id="KW-0645">Protease</keyword>
<organism evidence="6 7">
    <name type="scientific">Candidatus Caccoplasma intestinavium</name>
    <dbReference type="NCBI Taxonomy" id="2840716"/>
    <lineage>
        <taxon>Bacteria</taxon>
        <taxon>Pseudomonadati</taxon>
        <taxon>Bacteroidota</taxon>
        <taxon>Bacteroidia</taxon>
        <taxon>Bacteroidales</taxon>
        <taxon>Bacteroidaceae</taxon>
        <taxon>Bacteroidaceae incertae sedis</taxon>
        <taxon>Candidatus Caccoplasma</taxon>
    </lineage>
</organism>
<dbReference type="EMBL" id="DVKT01000045">
    <property type="protein sequence ID" value="HIT39544.1"/>
    <property type="molecule type" value="Genomic_DNA"/>
</dbReference>
<protein>
    <submittedName>
        <fullName evidence="6">HK97 family phage prohead protease</fullName>
    </submittedName>
</protein>
<sequence length="335" mass="37419">MAKRLIWTDEELNSYGFRVLTSGIDLTRFEKNPVMLFNHHRTLYGKKDEILPIGIWKNYGAGEGGIMSGEPVFDKKDDFAAKIADKVEGGFLKACSIGIRIIEVSEAPEHLKPGQTRATVTKCELREVSIVDIPSNPNAAGIVLYDDNDRVIELSDERECPVRLIHKQTNHKPMKEIALKLGLPENAGDAEVLSAITRLQESHKQEIAALQAAKEKAESEVKRLSEEKAAGEKAEASAQVEQAIKEGKIPADLKETYLKLFETDFANTRKILGSMPARQSLRGKIADGGESESLAKMSWDEIDRSGRLSELKEKYPDLYERKYKEMCSTLNIQNS</sequence>
<dbReference type="InterPro" id="IPR054613">
    <property type="entry name" value="Peptidase_S78_dom"/>
</dbReference>
<feature type="coiled-coil region" evidence="4">
    <location>
        <begin position="196"/>
        <end position="246"/>
    </location>
</feature>
<keyword evidence="1" id="KW-1188">Viral release from host cell</keyword>
<evidence type="ECO:0000256" key="3">
    <source>
        <dbReference type="ARBA" id="ARBA00022801"/>
    </source>
</evidence>
<evidence type="ECO:0000256" key="4">
    <source>
        <dbReference type="SAM" id="Coils"/>
    </source>
</evidence>